<comment type="caution">
    <text evidence="1">The sequence shown here is derived from an EMBL/GenBank/DDBJ whole genome shotgun (WGS) entry which is preliminary data.</text>
</comment>
<sequence>MQKAPFVKFDDMQENAICITWEDENNDIPVLLTDIDPAVCKPGAGLQIIVTSASAQSTVLRVYNATILPKETSSYYHAQTTKDASQWAIND</sequence>
<proteinExistence type="predicted"/>
<dbReference type="EMBL" id="PRLP01000029">
    <property type="protein sequence ID" value="PPC77582.1"/>
    <property type="molecule type" value="Genomic_DNA"/>
</dbReference>
<gene>
    <name evidence="1" type="ORF">C4K68_09485</name>
</gene>
<dbReference type="Proteomes" id="UP000238196">
    <property type="component" value="Unassembled WGS sequence"/>
</dbReference>
<evidence type="ECO:0000313" key="1">
    <source>
        <dbReference type="EMBL" id="PPC77582.1"/>
    </source>
</evidence>
<reference evidence="1 2" key="1">
    <citation type="submission" date="2018-02" db="EMBL/GenBank/DDBJ databases">
        <title>novel marine gammaproteobacteria from coastal saline agro ecosystem.</title>
        <authorList>
            <person name="Krishnan R."/>
            <person name="Ramesh Kumar N."/>
        </authorList>
    </citation>
    <scope>NUCLEOTIDE SEQUENCE [LARGE SCALE GENOMIC DNA]</scope>
    <source>
        <strain evidence="1 2">228</strain>
    </source>
</reference>
<evidence type="ECO:0000313" key="2">
    <source>
        <dbReference type="Proteomes" id="UP000238196"/>
    </source>
</evidence>
<organism evidence="1 2">
    <name type="scientific">Proteobacteria bacterium 228</name>
    <dbReference type="NCBI Taxonomy" id="2083153"/>
    <lineage>
        <taxon>Bacteria</taxon>
        <taxon>Pseudomonadati</taxon>
        <taxon>Pseudomonadota</taxon>
    </lineage>
</organism>
<dbReference type="AlphaFoldDB" id="A0A2S5KSD3"/>
<protein>
    <submittedName>
        <fullName evidence="1">Uncharacterized protein</fullName>
    </submittedName>
</protein>
<name>A0A2S5KSD3_9PROT</name>
<accession>A0A2S5KSD3</accession>